<accession>A0A2P6VQS4</accession>
<dbReference type="Proteomes" id="UP000239649">
    <property type="component" value="Unassembled WGS sequence"/>
</dbReference>
<dbReference type="AlphaFoldDB" id="A0A2P6VQS4"/>
<dbReference type="EMBL" id="LHPF02000001">
    <property type="protein sequence ID" value="PSC76448.1"/>
    <property type="molecule type" value="Genomic_DNA"/>
</dbReference>
<reference evidence="1 2" key="1">
    <citation type="journal article" date="2018" name="Plant J.">
        <title>Genome sequences of Chlorella sorokiniana UTEX 1602 and Micractinium conductrix SAG 241.80: implications to maltose excretion by a green alga.</title>
        <authorList>
            <person name="Arriola M.B."/>
            <person name="Velmurugan N."/>
            <person name="Zhang Y."/>
            <person name="Plunkett M.H."/>
            <person name="Hondzo H."/>
            <person name="Barney B.M."/>
        </authorList>
    </citation>
    <scope>NUCLEOTIDE SEQUENCE [LARGE SCALE GENOMIC DNA]</scope>
    <source>
        <strain evidence="1 2">SAG 241.80</strain>
    </source>
</reference>
<keyword evidence="2" id="KW-1185">Reference proteome</keyword>
<dbReference type="STRING" id="554055.A0A2P6VQS4"/>
<comment type="caution">
    <text evidence="1">The sequence shown here is derived from an EMBL/GenBank/DDBJ whole genome shotgun (WGS) entry which is preliminary data.</text>
</comment>
<protein>
    <submittedName>
        <fullName evidence="1">Uncharacterized protein</fullName>
    </submittedName>
</protein>
<proteinExistence type="predicted"/>
<name>A0A2P6VQS4_9CHLO</name>
<sequence length="221" mass="22943">MPPKWLSLKYRALTGKLEAVRKGPYTPAGCMLPMLGYRALGDGFYQGAPAVLTPAKGAVWVQGYAYNVTFARSHAPTGQLAITLHQHTNCGDDGAPLYSFPLAAASLAASSAWVTLTTPDDVAGSGMFLQIAGSGGKNFSELFSIEPRTARTGWFSPFKPFDDCTAQWSPSPGAEPLAARGIALAATTPGATVVDSLCAGSPTSRECTVPCEASPEAGAAR</sequence>
<evidence type="ECO:0000313" key="2">
    <source>
        <dbReference type="Proteomes" id="UP000239649"/>
    </source>
</evidence>
<evidence type="ECO:0000313" key="1">
    <source>
        <dbReference type="EMBL" id="PSC76448.1"/>
    </source>
</evidence>
<gene>
    <name evidence="1" type="ORF">C2E20_0427</name>
</gene>
<organism evidence="1 2">
    <name type="scientific">Micractinium conductrix</name>
    <dbReference type="NCBI Taxonomy" id="554055"/>
    <lineage>
        <taxon>Eukaryota</taxon>
        <taxon>Viridiplantae</taxon>
        <taxon>Chlorophyta</taxon>
        <taxon>core chlorophytes</taxon>
        <taxon>Trebouxiophyceae</taxon>
        <taxon>Chlorellales</taxon>
        <taxon>Chlorellaceae</taxon>
        <taxon>Chlorella clade</taxon>
        <taxon>Micractinium</taxon>
    </lineage>
</organism>